<proteinExistence type="predicted"/>
<dbReference type="SMART" id="SM00248">
    <property type="entry name" value="ANK"/>
    <property type="match status" value="5"/>
</dbReference>
<evidence type="ECO:0000256" key="3">
    <source>
        <dbReference type="PROSITE-ProRule" id="PRU00023"/>
    </source>
</evidence>
<feature type="repeat" description="ANK" evidence="3">
    <location>
        <begin position="351"/>
        <end position="383"/>
    </location>
</feature>
<dbReference type="Proteomes" id="UP001149165">
    <property type="component" value="Unassembled WGS sequence"/>
</dbReference>
<evidence type="ECO:0000313" key="4">
    <source>
        <dbReference type="EMBL" id="KAJ5116782.1"/>
    </source>
</evidence>
<sequence length="397" mass="44518">MGNVQLVDMLLEHGARFSLSPTDYVFDYDDLMELILHGRNCKDALLNSIHFNQSRILTTLLSIAKINGHMPEFDVTTAPIPLAVAISKSPISTIEDLMVFAGDIDLEKSFTLLQISMEWRRDPAIINLILSKYFKYYNDLPMEASRSALFQAAAYSYPDVLLFLLKRGVDVNSTLQSPMYFTALPDYGGGIRYVACQALDTPLIVAADKGHAEMVEVLLERGASLSARRKWRTKDHSDRVEVEDSVMDISLDGLHADVVRVLHWWGARWEVEEGNQKERGERLLISACRENNADMVEILLEYGISPEIRGEDGKTPLLWAVSMRHTNVVRSLLKGGANPESAGPHYYDTKRCMTPLLWAAHYGDSEVVDVLLEFGAKDSRQEGASEEGCSEENPSQF</sequence>
<feature type="repeat" description="ANK" evidence="3">
    <location>
        <begin position="198"/>
        <end position="230"/>
    </location>
</feature>
<dbReference type="InterPro" id="IPR002110">
    <property type="entry name" value="Ankyrin_rpt"/>
</dbReference>
<name>A0A9W9GDU3_9EURO</name>
<dbReference type="InterPro" id="IPR036770">
    <property type="entry name" value="Ankyrin_rpt-contain_sf"/>
</dbReference>
<dbReference type="Pfam" id="PF00023">
    <property type="entry name" value="Ank"/>
    <property type="match status" value="1"/>
</dbReference>
<keyword evidence="1" id="KW-0677">Repeat</keyword>
<comment type="caution">
    <text evidence="4">The sequence shown here is derived from an EMBL/GenBank/DDBJ whole genome shotgun (WGS) entry which is preliminary data.</text>
</comment>
<reference evidence="4" key="1">
    <citation type="submission" date="2022-11" db="EMBL/GenBank/DDBJ databases">
        <authorList>
            <person name="Petersen C."/>
        </authorList>
    </citation>
    <scope>NUCLEOTIDE SEQUENCE</scope>
    <source>
        <strain evidence="4">IBT 30069</strain>
    </source>
</reference>
<dbReference type="AlphaFoldDB" id="A0A9W9GDU3"/>
<dbReference type="OrthoDB" id="1577640at2759"/>
<accession>A0A9W9GDU3</accession>
<dbReference type="PROSITE" id="PS50297">
    <property type="entry name" value="ANK_REP_REGION"/>
    <property type="match status" value="3"/>
</dbReference>
<organism evidence="4 5">
    <name type="scientific">Penicillium angulare</name>
    <dbReference type="NCBI Taxonomy" id="116970"/>
    <lineage>
        <taxon>Eukaryota</taxon>
        <taxon>Fungi</taxon>
        <taxon>Dikarya</taxon>
        <taxon>Ascomycota</taxon>
        <taxon>Pezizomycotina</taxon>
        <taxon>Eurotiomycetes</taxon>
        <taxon>Eurotiomycetidae</taxon>
        <taxon>Eurotiales</taxon>
        <taxon>Aspergillaceae</taxon>
        <taxon>Penicillium</taxon>
    </lineage>
</organism>
<dbReference type="PROSITE" id="PS50088">
    <property type="entry name" value="ANK_REPEAT"/>
    <property type="match status" value="3"/>
</dbReference>
<dbReference type="Gene3D" id="1.25.40.20">
    <property type="entry name" value="Ankyrin repeat-containing domain"/>
    <property type="match status" value="2"/>
</dbReference>
<keyword evidence="2 3" id="KW-0040">ANK repeat</keyword>
<keyword evidence="5" id="KW-1185">Reference proteome</keyword>
<dbReference type="PANTHER" id="PTHR24198">
    <property type="entry name" value="ANKYRIN REPEAT AND PROTEIN KINASE DOMAIN-CONTAINING PROTEIN"/>
    <property type="match status" value="1"/>
</dbReference>
<dbReference type="Pfam" id="PF12796">
    <property type="entry name" value="Ank_2"/>
    <property type="match status" value="1"/>
</dbReference>
<evidence type="ECO:0000256" key="2">
    <source>
        <dbReference type="ARBA" id="ARBA00023043"/>
    </source>
</evidence>
<dbReference type="Pfam" id="PF13857">
    <property type="entry name" value="Ank_5"/>
    <property type="match status" value="1"/>
</dbReference>
<reference evidence="4" key="2">
    <citation type="journal article" date="2023" name="IMA Fungus">
        <title>Comparative genomic study of the Penicillium genus elucidates a diverse pangenome and 15 lateral gene transfer events.</title>
        <authorList>
            <person name="Petersen C."/>
            <person name="Sorensen T."/>
            <person name="Nielsen M.R."/>
            <person name="Sondergaard T.E."/>
            <person name="Sorensen J.L."/>
            <person name="Fitzpatrick D.A."/>
            <person name="Frisvad J.C."/>
            <person name="Nielsen K.L."/>
        </authorList>
    </citation>
    <scope>NUCLEOTIDE SEQUENCE</scope>
    <source>
        <strain evidence="4">IBT 30069</strain>
    </source>
</reference>
<protein>
    <recommendedName>
        <fullName evidence="6">Ankyrin</fullName>
    </recommendedName>
</protein>
<dbReference type="PANTHER" id="PTHR24198:SF165">
    <property type="entry name" value="ANKYRIN REPEAT-CONTAINING PROTEIN-RELATED"/>
    <property type="match status" value="1"/>
</dbReference>
<feature type="repeat" description="ANK" evidence="3">
    <location>
        <begin position="312"/>
        <end position="344"/>
    </location>
</feature>
<evidence type="ECO:0008006" key="6">
    <source>
        <dbReference type="Google" id="ProtNLM"/>
    </source>
</evidence>
<evidence type="ECO:0000256" key="1">
    <source>
        <dbReference type="ARBA" id="ARBA00022737"/>
    </source>
</evidence>
<evidence type="ECO:0000313" key="5">
    <source>
        <dbReference type="Proteomes" id="UP001149165"/>
    </source>
</evidence>
<dbReference type="SUPFAM" id="SSF48403">
    <property type="entry name" value="Ankyrin repeat"/>
    <property type="match status" value="1"/>
</dbReference>
<dbReference type="EMBL" id="JAPQKH010000001">
    <property type="protein sequence ID" value="KAJ5116782.1"/>
    <property type="molecule type" value="Genomic_DNA"/>
</dbReference>
<gene>
    <name evidence="4" type="ORF">N7456_001130</name>
</gene>